<dbReference type="KEGG" id="lbt:AYR52_08830"/>
<dbReference type="Proteomes" id="UP000078582">
    <property type="component" value="Chromosome"/>
</dbReference>
<dbReference type="EMBL" id="CP014873">
    <property type="protein sequence ID" value="ANK62214.1"/>
    <property type="molecule type" value="Genomic_DNA"/>
</dbReference>
<dbReference type="OrthoDB" id="9987651at2"/>
<proteinExistence type="predicted"/>
<evidence type="ECO:0000313" key="1">
    <source>
        <dbReference type="EMBL" id="ANK62214.1"/>
    </source>
</evidence>
<dbReference type="AlphaFoldDB" id="A0A192H099"/>
<accession>A0A192H099</accession>
<dbReference type="GeneID" id="42981635"/>
<keyword evidence="2" id="KW-1185">Reference proteome</keyword>
<organism evidence="1 2">
    <name type="scientific">Loigolactobacillus backii</name>
    <dbReference type="NCBI Taxonomy" id="375175"/>
    <lineage>
        <taxon>Bacteria</taxon>
        <taxon>Bacillati</taxon>
        <taxon>Bacillota</taxon>
        <taxon>Bacilli</taxon>
        <taxon>Lactobacillales</taxon>
        <taxon>Lactobacillaceae</taxon>
        <taxon>Loigolactobacillus</taxon>
    </lineage>
</organism>
<sequence length="77" mass="8673">MKKSFFTHYSRYYWFRMVTDASLFLLILLASNIIGNELSLVEELFGSLTLGLTAALAAPNQRLAAPQPNEHIQTIKS</sequence>
<reference evidence="1 2" key="1">
    <citation type="submission" date="2016-03" db="EMBL/GenBank/DDBJ databases">
        <title>Pediococcus and Lactobacillus from brewery environment - whole genome sequencing and assembly.</title>
        <authorList>
            <person name="Behr J."/>
            <person name="Geissler A.J."/>
            <person name="Vogel R.F."/>
        </authorList>
    </citation>
    <scope>NUCLEOTIDE SEQUENCE [LARGE SCALE GENOMIC DNA]</scope>
    <source>
        <strain evidence="1 2">TMW 1.1989</strain>
    </source>
</reference>
<evidence type="ECO:0000313" key="2">
    <source>
        <dbReference type="Proteomes" id="UP000078582"/>
    </source>
</evidence>
<protein>
    <submittedName>
        <fullName evidence="1">Uncharacterized protein</fullName>
    </submittedName>
</protein>
<dbReference type="RefSeq" id="WP_068225667.1">
    <property type="nucleotide sequence ID" value="NZ_CP014623.1"/>
</dbReference>
<name>A0A192H099_9LACO</name>
<gene>
    <name evidence="1" type="ORF">AYR53_05165</name>
</gene>